<keyword evidence="3" id="KW-1185">Reference proteome</keyword>
<dbReference type="GeneID" id="92086775"/>
<dbReference type="Proteomes" id="UP001480595">
    <property type="component" value="Unassembled WGS sequence"/>
</dbReference>
<dbReference type="RefSeq" id="XP_066721853.1">
    <property type="nucleotide sequence ID" value="XM_066853712.1"/>
</dbReference>
<gene>
    <name evidence="2" type="ORF">PG994_002303</name>
</gene>
<sequence length="158" mass="17882">MDIFVSSSPPNGELLHPWCPTPDPDTTMKLLWPQSLEGILRNGGNYDQVCAFDRKYPRAACNHKENRNRDVPDEMRESEAREDFSQPLLPEEHIDMIPISHTSAPSAANNGNVLGDIDDDYDSYNDLLPRHFGPRYICFLLHDSNGTIKGCKTRLVVN</sequence>
<accession>A0ABR1WVZ0</accession>
<evidence type="ECO:0000313" key="2">
    <source>
        <dbReference type="EMBL" id="KAK8087329.1"/>
    </source>
</evidence>
<protein>
    <submittedName>
        <fullName evidence="2">Uncharacterized protein</fullName>
    </submittedName>
</protein>
<name>A0ABR1WVZ0_9PEZI</name>
<feature type="compositionally biased region" description="Polar residues" evidence="1">
    <location>
        <begin position="1"/>
        <end position="10"/>
    </location>
</feature>
<evidence type="ECO:0000256" key="1">
    <source>
        <dbReference type="SAM" id="MobiDB-lite"/>
    </source>
</evidence>
<dbReference type="EMBL" id="JAQQWL010000002">
    <property type="protein sequence ID" value="KAK8087329.1"/>
    <property type="molecule type" value="Genomic_DNA"/>
</dbReference>
<reference evidence="2 3" key="1">
    <citation type="submission" date="2023-01" db="EMBL/GenBank/DDBJ databases">
        <title>Analysis of 21 Apiospora genomes using comparative genomics revels a genus with tremendous synthesis potential of carbohydrate active enzymes and secondary metabolites.</title>
        <authorList>
            <person name="Sorensen T."/>
        </authorList>
    </citation>
    <scope>NUCLEOTIDE SEQUENCE [LARGE SCALE GENOMIC DNA]</scope>
    <source>
        <strain evidence="2 3">CBS 135458</strain>
    </source>
</reference>
<comment type="caution">
    <text evidence="2">The sequence shown here is derived from an EMBL/GenBank/DDBJ whole genome shotgun (WGS) entry which is preliminary data.</text>
</comment>
<feature type="region of interest" description="Disordered" evidence="1">
    <location>
        <begin position="1"/>
        <end position="20"/>
    </location>
</feature>
<organism evidence="2 3">
    <name type="scientific">Apiospora phragmitis</name>
    <dbReference type="NCBI Taxonomy" id="2905665"/>
    <lineage>
        <taxon>Eukaryota</taxon>
        <taxon>Fungi</taxon>
        <taxon>Dikarya</taxon>
        <taxon>Ascomycota</taxon>
        <taxon>Pezizomycotina</taxon>
        <taxon>Sordariomycetes</taxon>
        <taxon>Xylariomycetidae</taxon>
        <taxon>Amphisphaeriales</taxon>
        <taxon>Apiosporaceae</taxon>
        <taxon>Apiospora</taxon>
    </lineage>
</organism>
<feature type="region of interest" description="Disordered" evidence="1">
    <location>
        <begin position="63"/>
        <end position="86"/>
    </location>
</feature>
<evidence type="ECO:0000313" key="3">
    <source>
        <dbReference type="Proteomes" id="UP001480595"/>
    </source>
</evidence>
<proteinExistence type="predicted"/>